<evidence type="ECO:0000313" key="1">
    <source>
        <dbReference type="EMBL" id="CQR75019.1"/>
    </source>
</evidence>
<sequence>MEVVIIRIIKKRCLTGNSLIPQGFAGFDKFKMCVCMLS</sequence>
<dbReference type="EMBL" id="CTRP01000016">
    <property type="protein sequence ID" value="CQR75019.1"/>
    <property type="molecule type" value="Genomic_DNA"/>
</dbReference>
<accession>A0A0U1L6W4</accession>
<name>A0A0U1L6W4_9FIRM</name>
<evidence type="ECO:0000313" key="2">
    <source>
        <dbReference type="Proteomes" id="UP000049855"/>
    </source>
</evidence>
<gene>
    <name evidence="1" type="ORF">SpAn4DRAFT_4383</name>
</gene>
<proteinExistence type="predicted"/>
<protein>
    <submittedName>
        <fullName evidence="1">Uncharacterized protein</fullName>
    </submittedName>
</protein>
<organism evidence="1 2">
    <name type="scientific">Sporomusa ovata</name>
    <dbReference type="NCBI Taxonomy" id="2378"/>
    <lineage>
        <taxon>Bacteria</taxon>
        <taxon>Bacillati</taxon>
        <taxon>Bacillota</taxon>
        <taxon>Negativicutes</taxon>
        <taxon>Selenomonadales</taxon>
        <taxon>Sporomusaceae</taxon>
        <taxon>Sporomusa</taxon>
    </lineage>
</organism>
<dbReference type="AlphaFoldDB" id="A0A0U1L6W4"/>
<keyword evidence="2" id="KW-1185">Reference proteome</keyword>
<dbReference type="Proteomes" id="UP000049855">
    <property type="component" value="Unassembled WGS sequence"/>
</dbReference>
<reference evidence="2" key="1">
    <citation type="submission" date="2015-03" db="EMBL/GenBank/DDBJ databases">
        <authorList>
            <person name="Nijsse Bart"/>
        </authorList>
    </citation>
    <scope>NUCLEOTIDE SEQUENCE [LARGE SCALE GENOMIC DNA]</scope>
</reference>